<dbReference type="InterPro" id="IPR015378">
    <property type="entry name" value="Transposase-like_Mu_C"/>
</dbReference>
<evidence type="ECO:0000259" key="2">
    <source>
        <dbReference type="PROSITE" id="PS50994"/>
    </source>
</evidence>
<dbReference type="InterPro" id="IPR036397">
    <property type="entry name" value="RNaseH_sf"/>
</dbReference>
<dbReference type="PROSITE" id="PS50994">
    <property type="entry name" value="INTEGRASE"/>
    <property type="match status" value="1"/>
</dbReference>
<dbReference type="RefSeq" id="WP_072791006.1">
    <property type="nucleotide sequence ID" value="NZ_FRCX01000027.1"/>
</dbReference>
<name>A0A1M7RF75_9BURK</name>
<evidence type="ECO:0000313" key="3">
    <source>
        <dbReference type="EMBL" id="SHN44811.1"/>
    </source>
</evidence>
<feature type="compositionally biased region" description="Basic residues" evidence="1">
    <location>
        <begin position="586"/>
        <end position="600"/>
    </location>
</feature>
<dbReference type="EMBL" id="FRCX01000027">
    <property type="protein sequence ID" value="SHN44811.1"/>
    <property type="molecule type" value="Genomic_DNA"/>
</dbReference>
<protein>
    <submittedName>
        <fullName evidence="3">Putative transposase</fullName>
    </submittedName>
</protein>
<dbReference type="GO" id="GO:0015074">
    <property type="term" value="P:DNA integration"/>
    <property type="evidence" value="ECO:0007669"/>
    <property type="project" value="InterPro"/>
</dbReference>
<proteinExistence type="predicted"/>
<sequence length="644" mass="73446">MNDRNTTNEAFEPRRESVHIAPRQLVRHGDEIYRIDHVLNYTNVIGVNLVTGRFANLRINELRALTTEDDPRISLHRDVADFEGKDWQEADERFKAIKPLLDSANPTREQVQLRAQQLNKDVSTIYRWIQRYKAHGVTSALIPIKRGWQAGKSRLNPDQDAIIAEVLNDYYLKGQRSTIAKTVQEVERRCSLRGIKEPSASAVQKRIAEIPEKVKLRRRGSREKAENLFTPTPGKFPGADYRLAVVQIDHTPIDVIVVDDEHRKPIGRPWLTLAIDVCTRMVTGYHLSFDEPSITSVALCLTNAVLPKDDCLVKHGVNAEWPVWGFPTKLHSDNGADFRSASLKRSCTEYGILHEFRMHKKPRYGGHIERLMGTFMTEIHDLPGTTFSSVEEKGEYDPEKHAVLTRAELEKWLVHFITRVYHQKKHKVLEMSPARKWELEVFGSDDKPALGLPPVPSNGHTILLDFLPFEMRTVQPNGVSLDNLTYYSEVLNPYINATDPETGEKKKFIFRRDPRDVSVLWFFEPQLKQYFQLPTAEKLPPLSLWEYREVQEYSRQQGGAIDKTGILAALTEMREMVDQATANTKSARRRAQKSRDHKNKSSVPAVVNDATQPPEPAARPTRPAHQASPALLDDDEVPSFGDVS</sequence>
<gene>
    <name evidence="3" type="ORF">SAMN05192549_1275</name>
</gene>
<dbReference type="InterPro" id="IPR012337">
    <property type="entry name" value="RNaseH-like_sf"/>
</dbReference>
<reference evidence="4" key="1">
    <citation type="submission" date="2016-11" db="EMBL/GenBank/DDBJ databases">
        <authorList>
            <person name="Varghese N."/>
            <person name="Submissions S."/>
        </authorList>
    </citation>
    <scope>NUCLEOTIDE SEQUENCE [LARGE SCALE GENOMIC DNA]</scope>
    <source>
        <strain evidence="4">Sac-22</strain>
    </source>
</reference>
<dbReference type="STRING" id="551987.SAMN05192549_1275"/>
<evidence type="ECO:0000313" key="4">
    <source>
        <dbReference type="Proteomes" id="UP000184339"/>
    </source>
</evidence>
<dbReference type="Gene3D" id="1.10.10.60">
    <property type="entry name" value="Homeodomain-like"/>
    <property type="match status" value="1"/>
</dbReference>
<feature type="domain" description="Integrase catalytic" evidence="2">
    <location>
        <begin position="233"/>
        <end position="441"/>
    </location>
</feature>
<accession>A0A1M7RF75</accession>
<dbReference type="Gene3D" id="3.30.420.10">
    <property type="entry name" value="Ribonuclease H-like superfamily/Ribonuclease H"/>
    <property type="match status" value="1"/>
</dbReference>
<keyword evidence="4" id="KW-1185">Reference proteome</keyword>
<evidence type="ECO:0000256" key="1">
    <source>
        <dbReference type="SAM" id="MobiDB-lite"/>
    </source>
</evidence>
<dbReference type="InterPro" id="IPR001584">
    <property type="entry name" value="Integrase_cat-core"/>
</dbReference>
<feature type="region of interest" description="Disordered" evidence="1">
    <location>
        <begin position="578"/>
        <end position="644"/>
    </location>
</feature>
<dbReference type="AlphaFoldDB" id="A0A1M7RF75"/>
<dbReference type="OrthoDB" id="5439087at2"/>
<dbReference type="Proteomes" id="UP000184339">
    <property type="component" value="Unassembled WGS sequence"/>
</dbReference>
<organism evidence="3 4">
    <name type="scientific">Duganella sacchari</name>
    <dbReference type="NCBI Taxonomy" id="551987"/>
    <lineage>
        <taxon>Bacteria</taxon>
        <taxon>Pseudomonadati</taxon>
        <taxon>Pseudomonadota</taxon>
        <taxon>Betaproteobacteria</taxon>
        <taxon>Burkholderiales</taxon>
        <taxon>Oxalobacteraceae</taxon>
        <taxon>Telluria group</taxon>
        <taxon>Duganella</taxon>
    </lineage>
</organism>
<dbReference type="GO" id="GO:0003676">
    <property type="term" value="F:nucleic acid binding"/>
    <property type="evidence" value="ECO:0007669"/>
    <property type="project" value="InterPro"/>
</dbReference>
<dbReference type="SUPFAM" id="SSF53098">
    <property type="entry name" value="Ribonuclease H-like"/>
    <property type="match status" value="1"/>
</dbReference>
<dbReference type="Pfam" id="PF09299">
    <property type="entry name" value="Mu-transpos_C"/>
    <property type="match status" value="1"/>
</dbReference>